<evidence type="ECO:0000313" key="1">
    <source>
        <dbReference type="EMBL" id="OUI78939.1"/>
    </source>
</evidence>
<dbReference type="SUPFAM" id="SSF52540">
    <property type="entry name" value="P-loop containing nucleoside triphosphate hydrolases"/>
    <property type="match status" value="1"/>
</dbReference>
<dbReference type="RefSeq" id="WP_086632023.1">
    <property type="nucleotide sequence ID" value="NZ_JOPB01000003.1"/>
</dbReference>
<comment type="caution">
    <text evidence="1">The sequence shown here is derived from an EMBL/GenBank/DDBJ whole genome shotgun (WGS) entry which is preliminary data.</text>
</comment>
<gene>
    <name evidence="1" type="ORF">HK18_06015</name>
</gene>
<dbReference type="GO" id="GO:0022857">
    <property type="term" value="F:transmembrane transporter activity"/>
    <property type="evidence" value="ECO:0007669"/>
    <property type="project" value="TreeGrafter"/>
</dbReference>
<evidence type="ECO:0008006" key="3">
    <source>
        <dbReference type="Google" id="ProtNLM"/>
    </source>
</evidence>
<proteinExistence type="predicted"/>
<dbReference type="EMBL" id="JOPB01000003">
    <property type="protein sequence ID" value="OUI78939.1"/>
    <property type="molecule type" value="Genomic_DNA"/>
</dbReference>
<evidence type="ECO:0000313" key="2">
    <source>
        <dbReference type="Proteomes" id="UP000194946"/>
    </source>
</evidence>
<name>A0A251ZWB0_9PROT</name>
<dbReference type="PANTHER" id="PTHR24220">
    <property type="entry name" value="IMPORT ATP-BINDING PROTEIN"/>
    <property type="match status" value="1"/>
</dbReference>
<dbReference type="Proteomes" id="UP000194946">
    <property type="component" value="Unassembled WGS sequence"/>
</dbReference>
<sequence length="233" mass="25888">MANKVLLDISEAKPSFDENHLPPVAFNLQVKPGDCVIIEARDLEAATAFANLCSGMVSLREGAVLFKGLDWFALKEPRLSALRGCIGRVFQKGGWLDMYSVAVNILSPSLHHTMIDEDKLIDQALSLCHKFGLPGLPMDTPREATTIDLARAACVRALMNTPDLLLLEYPAEGYSADLMSPLLEMLNFAQNRGGGIICFTRQLDLWNDYKERVTHWMRLQEKGLTSVRLVSNV</sequence>
<dbReference type="PANTHER" id="PTHR24220:SF86">
    <property type="entry name" value="ABC TRANSPORTER ABCH.1"/>
    <property type="match status" value="1"/>
</dbReference>
<dbReference type="AlphaFoldDB" id="A0A251ZWB0"/>
<reference evidence="2" key="1">
    <citation type="submission" date="2014-06" db="EMBL/GenBank/DDBJ databases">
        <authorList>
            <person name="Winans N.J."/>
            <person name="Newell P.D."/>
            <person name="Douglas A.E."/>
        </authorList>
    </citation>
    <scope>NUCLEOTIDE SEQUENCE [LARGE SCALE GENOMIC DNA]</scope>
    <source>
        <strain evidence="2">DmL_052</strain>
    </source>
</reference>
<dbReference type="Gene3D" id="3.40.50.300">
    <property type="entry name" value="P-loop containing nucleotide triphosphate hydrolases"/>
    <property type="match status" value="1"/>
</dbReference>
<organism evidence="1 2">
    <name type="scientific">Commensalibacter intestini</name>
    <dbReference type="NCBI Taxonomy" id="479936"/>
    <lineage>
        <taxon>Bacteria</taxon>
        <taxon>Pseudomonadati</taxon>
        <taxon>Pseudomonadota</taxon>
        <taxon>Alphaproteobacteria</taxon>
        <taxon>Acetobacterales</taxon>
        <taxon>Acetobacteraceae</taxon>
    </lineage>
</organism>
<keyword evidence="2" id="KW-1185">Reference proteome</keyword>
<dbReference type="InterPro" id="IPR027417">
    <property type="entry name" value="P-loop_NTPase"/>
</dbReference>
<dbReference type="GO" id="GO:0005886">
    <property type="term" value="C:plasma membrane"/>
    <property type="evidence" value="ECO:0007669"/>
    <property type="project" value="TreeGrafter"/>
</dbReference>
<dbReference type="InterPro" id="IPR015854">
    <property type="entry name" value="ABC_transpr_LolD-like"/>
</dbReference>
<protein>
    <recommendedName>
        <fullName evidence="3">ABC transporter ATP-binding protein</fullName>
    </recommendedName>
</protein>
<accession>A0A251ZWB0</accession>